<dbReference type="AlphaFoldDB" id="A0A5N5WVS5"/>
<accession>A0A5N5WVS5</accession>
<evidence type="ECO:0000256" key="2">
    <source>
        <dbReference type="ARBA" id="ARBA00023239"/>
    </source>
</evidence>
<dbReference type="Pfam" id="PF02666">
    <property type="entry name" value="PS_Dcarbxylase"/>
    <property type="match status" value="1"/>
</dbReference>
<dbReference type="InterPro" id="IPR003817">
    <property type="entry name" value="PS_Dcarbxylase"/>
</dbReference>
<organism evidence="3 4">
    <name type="scientific">Aspergillus leporis</name>
    <dbReference type="NCBI Taxonomy" id="41062"/>
    <lineage>
        <taxon>Eukaryota</taxon>
        <taxon>Fungi</taxon>
        <taxon>Dikarya</taxon>
        <taxon>Ascomycota</taxon>
        <taxon>Pezizomycotina</taxon>
        <taxon>Eurotiomycetes</taxon>
        <taxon>Eurotiomycetidae</taxon>
        <taxon>Eurotiales</taxon>
        <taxon>Aspergillaceae</taxon>
        <taxon>Aspergillus</taxon>
        <taxon>Aspergillus subgen. Circumdati</taxon>
    </lineage>
</organism>
<dbReference type="PANTHER" id="PTHR10067">
    <property type="entry name" value="PHOSPHATIDYLSERINE DECARBOXYLASE"/>
    <property type="match status" value="1"/>
</dbReference>
<dbReference type="Proteomes" id="UP000326565">
    <property type="component" value="Unassembled WGS sequence"/>
</dbReference>
<dbReference type="OrthoDB" id="5973539at2759"/>
<name>A0A5N5WVS5_9EURO</name>
<sequence>MSCYAPIVKKLRDELLWEVDDLNIAVENARQYNIPELEKYGVTTGRGFLDFANWLVQGWIPTETTKGRDIYYILCIFYFVLNQPPLDVRQTQIDPSCVSKKLSPLSRWVVEFAQHIGKRMDEPGSANEASLTGFRNAPTFRVFESDYTPPLCDAAGQGVRTECVEKQQQGVTNKEFENFNQFFCRQLKIPRPIAGENDHKTVVFPADSTFAGAYEITDDAEVDLKGLKWRVADLIQDEELAKKFKGGVWMHCFLNTFDYHRQHAPVSGKVKRAQVIKGAAYLEVVVKKDENTGDNFLDPCRRLDQKDKDAGSVHTVDAPDNPGYQFLQTRGIIVIENEKIGNVAVLPIGMAQVSSVKLHECGHYQLEGQELKKGEEISHFEFGGSDCVLLFEPKARVSNFPNSRSKTHFFYGEKLATSHYDKPVSSRDDFEENYIAVEKN</sequence>
<evidence type="ECO:0000256" key="1">
    <source>
        <dbReference type="ARBA" id="ARBA00022793"/>
    </source>
</evidence>
<dbReference type="EMBL" id="ML732243">
    <property type="protein sequence ID" value="KAB8072611.1"/>
    <property type="molecule type" value="Genomic_DNA"/>
</dbReference>
<gene>
    <name evidence="3" type="ORF">BDV29DRAFT_158389</name>
</gene>
<protein>
    <submittedName>
        <fullName evidence="3">Phosphatidylserine decarboxylase-domain-containing protein</fullName>
    </submittedName>
</protein>
<dbReference type="PANTHER" id="PTHR10067:SF13">
    <property type="entry name" value="PHOSPHATIDYLSERINE DECARBOXYLASE"/>
    <property type="match status" value="1"/>
</dbReference>
<keyword evidence="1" id="KW-0210">Decarboxylase</keyword>
<reference evidence="3 4" key="1">
    <citation type="submission" date="2019-04" db="EMBL/GenBank/DDBJ databases">
        <title>Friends and foes A comparative genomics study of 23 Aspergillus species from section Flavi.</title>
        <authorList>
            <consortium name="DOE Joint Genome Institute"/>
            <person name="Kjaerbolling I."/>
            <person name="Vesth T."/>
            <person name="Frisvad J.C."/>
            <person name="Nybo J.L."/>
            <person name="Theobald S."/>
            <person name="Kildgaard S."/>
            <person name="Isbrandt T."/>
            <person name="Kuo A."/>
            <person name="Sato A."/>
            <person name="Lyhne E.K."/>
            <person name="Kogle M.E."/>
            <person name="Wiebenga A."/>
            <person name="Kun R.S."/>
            <person name="Lubbers R.J."/>
            <person name="Makela M.R."/>
            <person name="Barry K."/>
            <person name="Chovatia M."/>
            <person name="Clum A."/>
            <person name="Daum C."/>
            <person name="Haridas S."/>
            <person name="He G."/>
            <person name="LaButti K."/>
            <person name="Lipzen A."/>
            <person name="Mondo S."/>
            <person name="Riley R."/>
            <person name="Salamov A."/>
            <person name="Simmons B.A."/>
            <person name="Magnuson J.K."/>
            <person name="Henrissat B."/>
            <person name="Mortensen U.H."/>
            <person name="Larsen T.O."/>
            <person name="Devries R.P."/>
            <person name="Grigoriev I.V."/>
            <person name="Machida M."/>
            <person name="Baker S.E."/>
            <person name="Andersen M.R."/>
        </authorList>
    </citation>
    <scope>NUCLEOTIDE SEQUENCE [LARGE SCALE GENOMIC DNA]</scope>
    <source>
        <strain evidence="3 4">CBS 151.66</strain>
    </source>
</reference>
<dbReference type="GO" id="GO:0004609">
    <property type="term" value="F:phosphatidylserine decarboxylase activity"/>
    <property type="evidence" value="ECO:0007669"/>
    <property type="project" value="InterPro"/>
</dbReference>
<keyword evidence="2" id="KW-0456">Lyase</keyword>
<evidence type="ECO:0000313" key="3">
    <source>
        <dbReference type="EMBL" id="KAB8072611.1"/>
    </source>
</evidence>
<proteinExistence type="predicted"/>
<dbReference type="GO" id="GO:0008654">
    <property type="term" value="P:phospholipid biosynthetic process"/>
    <property type="evidence" value="ECO:0007669"/>
    <property type="project" value="InterPro"/>
</dbReference>
<keyword evidence="4" id="KW-1185">Reference proteome</keyword>
<evidence type="ECO:0000313" key="4">
    <source>
        <dbReference type="Proteomes" id="UP000326565"/>
    </source>
</evidence>